<protein>
    <recommendedName>
        <fullName evidence="1">UDP-3-O-acylglucosamine N-acyltransferase</fullName>
        <ecNumber evidence="1">2.3.1.191</ecNumber>
    </recommendedName>
</protein>
<comment type="function">
    <text evidence="1">Catalyzes the N-acylation of UDP-3-O-acylglucosamine using 3-hydroxyacyl-ACP as the acyl donor. Is involved in the biosynthesis of lipid A, a phosphorylated glycolipid that anchors the lipopolysaccharide to the outer membrane of the cell.</text>
</comment>
<keyword evidence="1 2" id="KW-0808">Transferase</keyword>
<keyword evidence="3" id="KW-1185">Reference proteome</keyword>
<dbReference type="KEGG" id="rdp:RD2015_1516"/>
<dbReference type="Pfam" id="PF04613">
    <property type="entry name" value="LpxD"/>
    <property type="match status" value="1"/>
</dbReference>
<dbReference type="GO" id="GO:0103118">
    <property type="term" value="F:UDP-3-O-[(3R)-3-hydroxyacyl]-glucosamine N-acyltransferase activity"/>
    <property type="evidence" value="ECO:0007669"/>
    <property type="project" value="UniProtKB-EC"/>
</dbReference>
<comment type="pathway">
    <text evidence="1">Bacterial outer membrane biogenesis; LPS lipid A biosynthesis.</text>
</comment>
<dbReference type="InterPro" id="IPR011004">
    <property type="entry name" value="Trimer_LpxA-like_sf"/>
</dbReference>
<dbReference type="GO" id="GO:0009245">
    <property type="term" value="P:lipid A biosynthetic process"/>
    <property type="evidence" value="ECO:0007669"/>
    <property type="project" value="UniProtKB-UniRule"/>
</dbReference>
<dbReference type="GO" id="GO:0016410">
    <property type="term" value="F:N-acyltransferase activity"/>
    <property type="evidence" value="ECO:0007669"/>
    <property type="project" value="InterPro"/>
</dbReference>
<dbReference type="InterPro" id="IPR020573">
    <property type="entry name" value="UDP_GlcNAc_AcTrfase_non-rep"/>
</dbReference>
<reference evidence="2 3" key="1">
    <citation type="submission" date="2015-12" db="EMBL/GenBank/DDBJ databases">
        <title>Complete genome of Roseateles depolymerans KCTC 42856.</title>
        <authorList>
            <person name="Kim K.M."/>
        </authorList>
    </citation>
    <scope>NUCLEOTIDE SEQUENCE [LARGE SCALE GENOMIC DNA]</scope>
    <source>
        <strain evidence="2 3">KCTC 42856</strain>
    </source>
</reference>
<dbReference type="RefSeq" id="WP_058934360.1">
    <property type="nucleotide sequence ID" value="NZ_CP013729.1"/>
</dbReference>
<dbReference type="GO" id="GO:0016020">
    <property type="term" value="C:membrane"/>
    <property type="evidence" value="ECO:0007669"/>
    <property type="project" value="GOC"/>
</dbReference>
<keyword evidence="1" id="KW-0677">Repeat</keyword>
<dbReference type="PROSITE" id="PS00101">
    <property type="entry name" value="HEXAPEP_TRANSFERASES"/>
    <property type="match status" value="1"/>
</dbReference>
<evidence type="ECO:0000313" key="2">
    <source>
        <dbReference type="EMBL" id="ALV06001.1"/>
    </source>
</evidence>
<keyword evidence="1" id="KW-0441">Lipid A biosynthesis</keyword>
<dbReference type="Gene3D" id="2.160.10.10">
    <property type="entry name" value="Hexapeptide repeat proteins"/>
    <property type="match status" value="1"/>
</dbReference>
<comment type="catalytic activity">
    <reaction evidence="1">
        <text>a UDP-3-O-[(3R)-3-hydroxyacyl]-alpha-D-glucosamine + a (3R)-hydroxyacyl-[ACP] = a UDP-2-N,3-O-bis[(3R)-3-hydroxyacyl]-alpha-D-glucosamine + holo-[ACP] + H(+)</text>
        <dbReference type="Rhea" id="RHEA:53836"/>
        <dbReference type="Rhea" id="RHEA-COMP:9685"/>
        <dbReference type="Rhea" id="RHEA-COMP:9945"/>
        <dbReference type="ChEBI" id="CHEBI:15378"/>
        <dbReference type="ChEBI" id="CHEBI:64479"/>
        <dbReference type="ChEBI" id="CHEBI:78827"/>
        <dbReference type="ChEBI" id="CHEBI:137740"/>
        <dbReference type="ChEBI" id="CHEBI:137748"/>
        <dbReference type="EC" id="2.3.1.191"/>
    </reaction>
</comment>
<dbReference type="UniPathway" id="UPA00973"/>
<dbReference type="Gene3D" id="3.40.1390.10">
    <property type="entry name" value="MurE/MurF, N-terminal domain"/>
    <property type="match status" value="1"/>
</dbReference>
<sequence>MTSVSVSDLIAALGGVSVGASDTAIQRIAPLDEAGPDAISFLSNPKYAAQLATTQAGCVIVSPAAQDAAAARRGDGQVASCIVTPDPYLYFAHLTQWWVQHMRAARPAPSVHPTASVAPDAHLGAGVDIGPFAVIESGARIGDGARIGAHTVVEHHAVVGEGARLEPRVVLGFDCTVGARSLIHSGAVIGADGFGFAPTKGESGMRWVKIEQLGAVRIGDDVEIGANTCIDRGALGDTVIADRVIIDNLVQIAHNVKIGAGTAIAGAVAIAGSAEIGANCIVAGAARINGHIKITDGVQIGPTANISNSIDKPGAYAGMWPFEDAASWQKNAAALRGLYELRQRVRALEKKTT</sequence>
<dbReference type="InterPro" id="IPR001451">
    <property type="entry name" value="Hexapep"/>
</dbReference>
<dbReference type="HAMAP" id="MF_00523">
    <property type="entry name" value="LpxD"/>
    <property type="match status" value="1"/>
</dbReference>
<dbReference type="AlphaFoldDB" id="A0A0U2U0Z8"/>
<keyword evidence="1 2" id="KW-0012">Acyltransferase</keyword>
<dbReference type="OrthoDB" id="9784739at2"/>
<dbReference type="EC" id="2.3.1.191" evidence="1"/>
<keyword evidence="1" id="KW-0444">Lipid biosynthesis</keyword>
<dbReference type="PANTHER" id="PTHR43378:SF2">
    <property type="entry name" value="UDP-3-O-ACYLGLUCOSAMINE N-ACYLTRANSFERASE 1, MITOCHONDRIAL-RELATED"/>
    <property type="match status" value="1"/>
</dbReference>
<name>A0A0U2U0Z8_9BURK</name>
<dbReference type="PANTHER" id="PTHR43378">
    <property type="entry name" value="UDP-3-O-ACYLGLUCOSAMINE N-ACYLTRANSFERASE"/>
    <property type="match status" value="1"/>
</dbReference>
<dbReference type="CDD" id="cd03352">
    <property type="entry name" value="LbH_LpxD"/>
    <property type="match status" value="1"/>
</dbReference>
<comment type="similarity">
    <text evidence="1">Belongs to the transferase hexapeptide repeat family. LpxD subfamily.</text>
</comment>
<dbReference type="Pfam" id="PF00132">
    <property type="entry name" value="Hexapep"/>
    <property type="match status" value="1"/>
</dbReference>
<evidence type="ECO:0000313" key="3">
    <source>
        <dbReference type="Proteomes" id="UP000060699"/>
    </source>
</evidence>
<feature type="active site" description="Proton acceptor" evidence="1">
    <location>
        <position position="254"/>
    </location>
</feature>
<dbReference type="EMBL" id="CP013729">
    <property type="protein sequence ID" value="ALV06001.1"/>
    <property type="molecule type" value="Genomic_DNA"/>
</dbReference>
<dbReference type="NCBIfam" id="NF002060">
    <property type="entry name" value="PRK00892.1"/>
    <property type="match status" value="1"/>
</dbReference>
<dbReference type="InterPro" id="IPR007691">
    <property type="entry name" value="LpxD"/>
</dbReference>
<dbReference type="NCBIfam" id="TIGR01853">
    <property type="entry name" value="lipid_A_lpxD"/>
    <property type="match status" value="1"/>
</dbReference>
<comment type="subunit">
    <text evidence="1">Homotrimer.</text>
</comment>
<keyword evidence="1" id="KW-0443">Lipid metabolism</keyword>
<accession>A0A0U2U0Z8</accession>
<gene>
    <name evidence="1" type="primary">lpxD</name>
    <name evidence="2" type="ORF">RD2015_1516</name>
</gene>
<organism evidence="2 3">
    <name type="scientific">Roseateles depolymerans</name>
    <dbReference type="NCBI Taxonomy" id="76731"/>
    <lineage>
        <taxon>Bacteria</taxon>
        <taxon>Pseudomonadati</taxon>
        <taxon>Pseudomonadota</taxon>
        <taxon>Betaproteobacteria</taxon>
        <taxon>Burkholderiales</taxon>
        <taxon>Sphaerotilaceae</taxon>
        <taxon>Roseateles</taxon>
    </lineage>
</organism>
<proteinExistence type="inferred from homology"/>
<dbReference type="SUPFAM" id="SSF51161">
    <property type="entry name" value="Trimeric LpxA-like enzymes"/>
    <property type="match status" value="1"/>
</dbReference>
<dbReference type="PATRIC" id="fig|76731.3.peg.1548"/>
<dbReference type="STRING" id="76731.RD2015_1516"/>
<dbReference type="InterPro" id="IPR018357">
    <property type="entry name" value="Hexapep_transf_CS"/>
</dbReference>
<dbReference type="Proteomes" id="UP000060699">
    <property type="component" value="Chromosome"/>
</dbReference>
<evidence type="ECO:0000256" key="1">
    <source>
        <dbReference type="HAMAP-Rule" id="MF_00523"/>
    </source>
</evidence>